<dbReference type="AlphaFoldDB" id="A0AAV7IYH1"/>
<proteinExistence type="predicted"/>
<organism evidence="1 2">
    <name type="scientific">Cotesia glomerata</name>
    <name type="common">Lepidopteran parasitic wasp</name>
    <name type="synonym">Apanteles glomeratus</name>
    <dbReference type="NCBI Taxonomy" id="32391"/>
    <lineage>
        <taxon>Eukaryota</taxon>
        <taxon>Metazoa</taxon>
        <taxon>Ecdysozoa</taxon>
        <taxon>Arthropoda</taxon>
        <taxon>Hexapoda</taxon>
        <taxon>Insecta</taxon>
        <taxon>Pterygota</taxon>
        <taxon>Neoptera</taxon>
        <taxon>Endopterygota</taxon>
        <taxon>Hymenoptera</taxon>
        <taxon>Apocrita</taxon>
        <taxon>Ichneumonoidea</taxon>
        <taxon>Braconidae</taxon>
        <taxon>Microgastrinae</taxon>
        <taxon>Cotesia</taxon>
    </lineage>
</organism>
<evidence type="ECO:0000313" key="2">
    <source>
        <dbReference type="Proteomes" id="UP000826195"/>
    </source>
</evidence>
<reference evidence="1 2" key="1">
    <citation type="journal article" date="2021" name="J. Hered.">
        <title>A chromosome-level genome assembly of the parasitoid wasp, Cotesia glomerata (Hymenoptera: Braconidae).</title>
        <authorList>
            <person name="Pinto B.J."/>
            <person name="Weis J.J."/>
            <person name="Gamble T."/>
            <person name="Ode P.J."/>
            <person name="Paul R."/>
            <person name="Zaspel J.M."/>
        </authorList>
    </citation>
    <scope>NUCLEOTIDE SEQUENCE [LARGE SCALE GENOMIC DNA]</scope>
    <source>
        <strain evidence="1">CgM1</strain>
    </source>
</reference>
<dbReference type="PANTHER" id="PTHR31569:SF4">
    <property type="entry name" value="SWIM-TYPE DOMAIN-CONTAINING PROTEIN"/>
    <property type="match status" value="1"/>
</dbReference>
<evidence type="ECO:0000313" key="1">
    <source>
        <dbReference type="EMBL" id="KAH0560874.1"/>
    </source>
</evidence>
<comment type="caution">
    <text evidence="1">The sequence shown here is derived from an EMBL/GenBank/DDBJ whole genome shotgun (WGS) entry which is preliminary data.</text>
</comment>
<dbReference type="PANTHER" id="PTHR31569">
    <property type="entry name" value="SWIM-TYPE DOMAIN-CONTAINING PROTEIN"/>
    <property type="match status" value="1"/>
</dbReference>
<gene>
    <name evidence="1" type="ORF">KQX54_009657</name>
</gene>
<dbReference type="Proteomes" id="UP000826195">
    <property type="component" value="Unassembled WGS sequence"/>
</dbReference>
<dbReference type="InterPro" id="IPR052579">
    <property type="entry name" value="Zinc_finger_SWIM"/>
</dbReference>
<sequence length="195" mass="22824">MSCPQQLRKYFQLNWHNIREDWSLYSLKKNNLGNTTNNRLESINGKLKLVLIKNSPLVITIKDFFEWYDSRNTESQFRTAKQFLRVPNLPFDIDSPEQKYVKSKRKIVQTKTSKLVNIVSLSCGLEFDRKCKVLDNVIDDFSSNKKFRIVYDEEELESSFKNLSIDNTLDEDRGMDLSSIKTPAKINVIGRPSEF</sequence>
<name>A0AAV7IYH1_COTGL</name>
<protein>
    <submittedName>
        <fullName evidence="1">Uncharacterized protein</fullName>
    </submittedName>
</protein>
<keyword evidence="2" id="KW-1185">Reference proteome</keyword>
<dbReference type="EMBL" id="JAHXZJ010000374">
    <property type="protein sequence ID" value="KAH0560874.1"/>
    <property type="molecule type" value="Genomic_DNA"/>
</dbReference>
<accession>A0AAV7IYH1</accession>